<protein>
    <recommendedName>
        <fullName evidence="1">PiggyBac transposable element-derived protein 4 C-terminal zinc-finger domain-containing protein</fullName>
    </recommendedName>
</protein>
<dbReference type="InterPro" id="IPR032718">
    <property type="entry name" value="PGBD4_Znf_C"/>
</dbReference>
<evidence type="ECO:0000313" key="3">
    <source>
        <dbReference type="Proteomes" id="UP001217089"/>
    </source>
</evidence>
<dbReference type="Proteomes" id="UP001217089">
    <property type="component" value="Unassembled WGS sequence"/>
</dbReference>
<proteinExistence type="predicted"/>
<dbReference type="EMBL" id="JARBDR010000921">
    <property type="protein sequence ID" value="KAJ8298941.1"/>
    <property type="molecule type" value="Genomic_DNA"/>
</dbReference>
<accession>A0ABQ9E0D6</accession>
<gene>
    <name evidence="2" type="ORF">KUTeg_023001</name>
</gene>
<sequence>MQYKFDELDMEKTGFSVSNTPYKSEFSEQYHRPIRIYPNDKNRKKLCVFCQFHKVRTKSGYHPYTIFKCELCDIPLCIGERNCFRCYHSEGLKKKV</sequence>
<evidence type="ECO:0000313" key="2">
    <source>
        <dbReference type="EMBL" id="KAJ8298941.1"/>
    </source>
</evidence>
<keyword evidence="3" id="KW-1185">Reference proteome</keyword>
<reference evidence="2 3" key="1">
    <citation type="submission" date="2022-12" db="EMBL/GenBank/DDBJ databases">
        <title>Chromosome-level genome of Tegillarca granosa.</title>
        <authorList>
            <person name="Kim J."/>
        </authorList>
    </citation>
    <scope>NUCLEOTIDE SEQUENCE [LARGE SCALE GENOMIC DNA]</scope>
    <source>
        <strain evidence="2">Teg-2019</strain>
        <tissue evidence="2">Adductor muscle</tissue>
    </source>
</reference>
<name>A0ABQ9E0D6_TEGGR</name>
<feature type="domain" description="PiggyBac transposable element-derived protein 4 C-terminal zinc-finger" evidence="1">
    <location>
        <begin position="31"/>
        <end position="88"/>
    </location>
</feature>
<organism evidence="2 3">
    <name type="scientific">Tegillarca granosa</name>
    <name type="common">Malaysian cockle</name>
    <name type="synonym">Anadara granosa</name>
    <dbReference type="NCBI Taxonomy" id="220873"/>
    <lineage>
        <taxon>Eukaryota</taxon>
        <taxon>Metazoa</taxon>
        <taxon>Spiralia</taxon>
        <taxon>Lophotrochozoa</taxon>
        <taxon>Mollusca</taxon>
        <taxon>Bivalvia</taxon>
        <taxon>Autobranchia</taxon>
        <taxon>Pteriomorphia</taxon>
        <taxon>Arcoida</taxon>
        <taxon>Arcoidea</taxon>
        <taxon>Arcidae</taxon>
        <taxon>Tegillarca</taxon>
    </lineage>
</organism>
<evidence type="ECO:0000259" key="1">
    <source>
        <dbReference type="Pfam" id="PF13842"/>
    </source>
</evidence>
<dbReference type="Pfam" id="PF13842">
    <property type="entry name" value="zf-Tnp_2"/>
    <property type="match status" value="1"/>
</dbReference>
<comment type="caution">
    <text evidence="2">The sequence shown here is derived from an EMBL/GenBank/DDBJ whole genome shotgun (WGS) entry which is preliminary data.</text>
</comment>